<organism evidence="2 3">
    <name type="scientific">Thermocrinis minervae</name>
    <dbReference type="NCBI Taxonomy" id="381751"/>
    <lineage>
        <taxon>Bacteria</taxon>
        <taxon>Pseudomonadati</taxon>
        <taxon>Aquificota</taxon>
        <taxon>Aquificia</taxon>
        <taxon>Aquificales</taxon>
        <taxon>Aquificaceae</taxon>
        <taxon>Thermocrinis</taxon>
    </lineage>
</organism>
<feature type="chain" id="PRO_5012974663" evidence="1">
    <location>
        <begin position="22"/>
        <end position="423"/>
    </location>
</feature>
<reference evidence="2 3" key="1">
    <citation type="submission" date="2016-11" db="EMBL/GenBank/DDBJ databases">
        <authorList>
            <person name="Jaros S."/>
            <person name="Januszkiewicz K."/>
            <person name="Wedrychowicz H."/>
        </authorList>
    </citation>
    <scope>NUCLEOTIDE SEQUENCE [LARGE SCALE GENOMIC DNA]</scope>
    <source>
        <strain evidence="2 3">DSM 19557</strain>
    </source>
</reference>
<evidence type="ECO:0000313" key="2">
    <source>
        <dbReference type="EMBL" id="SHK24461.1"/>
    </source>
</evidence>
<gene>
    <name evidence="2" type="ORF">SAMN05444391_0422</name>
</gene>
<dbReference type="InterPro" id="IPR010870">
    <property type="entry name" value="Porin_O/P"/>
</dbReference>
<dbReference type="STRING" id="381751.SAMN05444391_0422"/>
<protein>
    <submittedName>
        <fullName evidence="2">Short chain amide porin</fullName>
    </submittedName>
</protein>
<dbReference type="Gene3D" id="2.40.160.10">
    <property type="entry name" value="Porin"/>
    <property type="match status" value="1"/>
</dbReference>
<feature type="signal peptide" evidence="1">
    <location>
        <begin position="1"/>
        <end position="21"/>
    </location>
</feature>
<dbReference type="AlphaFoldDB" id="A0A1M6QW46"/>
<proteinExistence type="predicted"/>
<dbReference type="EMBL" id="LT670846">
    <property type="protein sequence ID" value="SHK24461.1"/>
    <property type="molecule type" value="Genomic_DNA"/>
</dbReference>
<sequence length="423" mass="46159">MKKSLLAMAALMGVAILPSQAAMIRLDEDTFANTGLKLQIWAQRLGKAQNGGQDYTDFSIANARVYFSGQVNKYVQFGANLDFGLGRNLNLQGRTQHSGTNETRVNDAFINLKLMDEVQLMAGLYRVPFSRASLTDSYTYIIPTGYGWGIATGSAGNALAINPYAPFSVGTALGNIYRDAGVTLWGNIADGLVKYQLGVFDGRYDHATGALGPKDKLAFAGRIQFTPTMLGYKAEKGFTLADTYLGTQNVLTIGLGYTFQKAQTTGQPFNYSKNAKAWTVDAMWEQKFQDFVPNLQLGYINQKDVANAALPNVNYGKAEAFYVQGQLLYDQVVGLGKPALAIRWEQNKNKSLAQYDTTTGTVTAVAGTPKVTRTGVFLNYYIKGQDAKIQLGADFVNLNSDAKANVPNGKNFTDWTLALQTQF</sequence>
<name>A0A1M6QW46_9AQUI</name>
<dbReference type="RefSeq" id="WP_079653593.1">
    <property type="nucleotide sequence ID" value="NZ_LT670846.1"/>
</dbReference>
<dbReference type="InterPro" id="IPR023614">
    <property type="entry name" value="Porin_dom_sf"/>
</dbReference>
<dbReference type="OrthoDB" id="9777896at2"/>
<dbReference type="Proteomes" id="UP000189810">
    <property type="component" value="Chromosome I"/>
</dbReference>
<evidence type="ECO:0000256" key="1">
    <source>
        <dbReference type="SAM" id="SignalP"/>
    </source>
</evidence>
<keyword evidence="3" id="KW-1185">Reference proteome</keyword>
<dbReference type="Pfam" id="PF07396">
    <property type="entry name" value="Porin_O_P"/>
    <property type="match status" value="1"/>
</dbReference>
<evidence type="ECO:0000313" key="3">
    <source>
        <dbReference type="Proteomes" id="UP000189810"/>
    </source>
</evidence>
<keyword evidence="1" id="KW-0732">Signal</keyword>
<accession>A0A1M6QW46</accession>